<dbReference type="GO" id="GO:0008137">
    <property type="term" value="F:NADH dehydrogenase (ubiquinone) activity"/>
    <property type="evidence" value="ECO:0007669"/>
    <property type="project" value="InterPro"/>
</dbReference>
<proteinExistence type="inferred from homology"/>
<dbReference type="SUPFAM" id="SSF143243">
    <property type="entry name" value="Nqo5-like"/>
    <property type="match status" value="1"/>
</dbReference>
<dbReference type="EC" id="7.1.1.-" evidence="3"/>
<comment type="subunit">
    <text evidence="3">NDH-1 is composed of 14 different subunits. Subunits NuoB, C, D, E, F, and G constitute the peripheral sector of the complex.</text>
</comment>
<keyword evidence="3 4" id="KW-0520">NAD</keyword>
<dbReference type="GO" id="GO:0005886">
    <property type="term" value="C:plasma membrane"/>
    <property type="evidence" value="ECO:0007669"/>
    <property type="project" value="UniProtKB-SubCell"/>
</dbReference>
<protein>
    <recommendedName>
        <fullName evidence="3">NADH-quinone oxidoreductase subunit C</fullName>
        <ecNumber evidence="3">7.1.1.-</ecNumber>
    </recommendedName>
    <alternativeName>
        <fullName evidence="3">NADH dehydrogenase I subunit C</fullName>
    </alternativeName>
    <alternativeName>
        <fullName evidence="3">NDH-1 subunit C</fullName>
    </alternativeName>
</protein>
<dbReference type="InterPro" id="IPR037232">
    <property type="entry name" value="NADH_quin_OxRdtase_su_C/D-like"/>
</dbReference>
<dbReference type="Pfam" id="PF00329">
    <property type="entry name" value="Complex1_30kDa"/>
    <property type="match status" value="1"/>
</dbReference>
<comment type="function">
    <text evidence="3">NDH-1 shuttles electrons from NADH, via FMN and iron-sulfur (Fe-S) centers, to quinones in the respiratory chain. The immediate electron acceptor for the enzyme in this species is believed to be ubiquinone. Couples the redox reaction to proton translocation (for every two electrons transferred, four hydrogen ions are translocated across the cytoplasmic membrane), and thus conserves the redox energy in a proton gradient.</text>
</comment>
<dbReference type="NCBIfam" id="TIGR01961">
    <property type="entry name" value="NuoC_fam"/>
    <property type="match status" value="1"/>
</dbReference>
<accession>A0A1F5V2L4</accession>
<comment type="catalytic activity">
    <reaction evidence="3 5">
        <text>a quinone + NADH + 5 H(+)(in) = a quinol + NAD(+) + 4 H(+)(out)</text>
        <dbReference type="Rhea" id="RHEA:57888"/>
        <dbReference type="ChEBI" id="CHEBI:15378"/>
        <dbReference type="ChEBI" id="CHEBI:24646"/>
        <dbReference type="ChEBI" id="CHEBI:57540"/>
        <dbReference type="ChEBI" id="CHEBI:57945"/>
        <dbReference type="ChEBI" id="CHEBI:132124"/>
    </reaction>
</comment>
<sequence length="177" mass="20858">MGNAEHIQQAITRIRERYPEAIISEETIKSGQAMLVVKKEALLHVLSLAKEELRFNVLYDLTAADHLEKEPYFHVIYLLHSHEQLVKLFIKVKVDRENPLLPSATRLWPMANWFEREVYDFYGIRFEGHPNLKRILLPDEWIGYPLRKDYPLTEEPVQFKGIMADKLPSEVIPKQHE</sequence>
<evidence type="ECO:0000313" key="8">
    <source>
        <dbReference type="Proteomes" id="UP000179157"/>
    </source>
</evidence>
<reference evidence="7 8" key="1">
    <citation type="journal article" date="2016" name="Nat. Commun.">
        <title>Thousands of microbial genomes shed light on interconnected biogeochemical processes in an aquifer system.</title>
        <authorList>
            <person name="Anantharaman K."/>
            <person name="Brown C.T."/>
            <person name="Hug L.A."/>
            <person name="Sharon I."/>
            <person name="Castelle C.J."/>
            <person name="Probst A.J."/>
            <person name="Thomas B.C."/>
            <person name="Singh A."/>
            <person name="Wilkins M.J."/>
            <person name="Karaoz U."/>
            <person name="Brodie E.L."/>
            <person name="Williams K.H."/>
            <person name="Hubbard S.S."/>
            <person name="Banfield J.F."/>
        </authorList>
    </citation>
    <scope>NUCLEOTIDE SEQUENCE [LARGE SCALE GENOMIC DNA]</scope>
    <source>
        <strain evidence="8">RBG_16_55_9</strain>
    </source>
</reference>
<evidence type="ECO:0000256" key="2">
    <source>
        <dbReference type="ARBA" id="ARBA00022448"/>
    </source>
</evidence>
<evidence type="ECO:0000256" key="1">
    <source>
        <dbReference type="ARBA" id="ARBA00007569"/>
    </source>
</evidence>
<dbReference type="PANTHER" id="PTHR10884">
    <property type="entry name" value="NADH DEHYDROGENASE UBIQUINONE IRON-SULFUR PROTEIN 3"/>
    <property type="match status" value="1"/>
</dbReference>
<feature type="domain" description="NADH:ubiquinone oxidoreductase 30kDa subunit" evidence="6">
    <location>
        <begin position="36"/>
        <end position="155"/>
    </location>
</feature>
<evidence type="ECO:0000259" key="6">
    <source>
        <dbReference type="Pfam" id="PF00329"/>
    </source>
</evidence>
<organism evidence="7 8">
    <name type="scientific">Fraserbacteria sp. (strain RBG_16_55_9)</name>
    <dbReference type="NCBI Taxonomy" id="1817864"/>
    <lineage>
        <taxon>Bacteria</taxon>
        <taxon>Candidatus Fraseribacteriota</taxon>
    </lineage>
</organism>
<dbReference type="Gene3D" id="3.30.460.80">
    <property type="entry name" value="NADH:ubiquinone oxidoreductase, 30kDa subunit"/>
    <property type="match status" value="1"/>
</dbReference>
<dbReference type="HAMAP" id="MF_01357">
    <property type="entry name" value="NDH1_NuoC"/>
    <property type="match status" value="1"/>
</dbReference>
<dbReference type="PROSITE" id="PS00542">
    <property type="entry name" value="COMPLEX1_30K"/>
    <property type="match status" value="1"/>
</dbReference>
<gene>
    <name evidence="3" type="primary">nuoC</name>
    <name evidence="7" type="ORF">A2Z21_02770</name>
</gene>
<dbReference type="GO" id="GO:0050136">
    <property type="term" value="F:NADH dehydrogenase (quinone) (non-electrogenic) activity"/>
    <property type="evidence" value="ECO:0007669"/>
    <property type="project" value="UniProtKB-UniRule"/>
</dbReference>
<dbReference type="Proteomes" id="UP000179157">
    <property type="component" value="Unassembled WGS sequence"/>
</dbReference>
<comment type="caution">
    <text evidence="7">The sequence shown here is derived from an EMBL/GenBank/DDBJ whole genome shotgun (WGS) entry which is preliminary data.</text>
</comment>
<keyword evidence="3" id="KW-0830">Ubiquinone</keyword>
<dbReference type="GO" id="GO:0048038">
    <property type="term" value="F:quinone binding"/>
    <property type="evidence" value="ECO:0007669"/>
    <property type="project" value="UniProtKB-KW"/>
</dbReference>
<evidence type="ECO:0000256" key="5">
    <source>
        <dbReference type="RuleBase" id="RU003582"/>
    </source>
</evidence>
<dbReference type="InterPro" id="IPR010218">
    <property type="entry name" value="NADH_DH_suC"/>
</dbReference>
<comment type="subcellular location">
    <subcellularLocation>
        <location evidence="3">Cell membrane</location>
        <topology evidence="3">Peripheral membrane protein</topology>
        <orientation evidence="3">Cytoplasmic side</orientation>
    </subcellularLocation>
</comment>
<dbReference type="InterPro" id="IPR020396">
    <property type="entry name" value="NADH_UbQ_OxRdtase_CS"/>
</dbReference>
<dbReference type="AlphaFoldDB" id="A0A1F5V2L4"/>
<name>A0A1F5V2L4_FRAXR</name>
<comment type="similarity">
    <text evidence="1 3 4">Belongs to the complex I 30 kDa subunit family.</text>
</comment>
<dbReference type="STRING" id="1817864.A2Z21_02770"/>
<dbReference type="EMBL" id="MFGX01000007">
    <property type="protein sequence ID" value="OGF57663.1"/>
    <property type="molecule type" value="Genomic_DNA"/>
</dbReference>
<evidence type="ECO:0000313" key="7">
    <source>
        <dbReference type="EMBL" id="OGF57663.1"/>
    </source>
</evidence>
<dbReference type="InterPro" id="IPR001268">
    <property type="entry name" value="NADH_UbQ_OxRdtase_30kDa_su"/>
</dbReference>
<keyword evidence="3" id="KW-1003">Cell membrane</keyword>
<keyword evidence="3" id="KW-0472">Membrane</keyword>
<keyword evidence="3 5" id="KW-0874">Quinone</keyword>
<dbReference type="PANTHER" id="PTHR10884:SF14">
    <property type="entry name" value="NADH DEHYDROGENASE [UBIQUINONE] IRON-SULFUR PROTEIN 3, MITOCHONDRIAL"/>
    <property type="match status" value="1"/>
</dbReference>
<keyword evidence="2 3" id="KW-0813">Transport</keyword>
<keyword evidence="3 4" id="KW-1278">Translocase</keyword>
<evidence type="ECO:0000256" key="3">
    <source>
        <dbReference type="HAMAP-Rule" id="MF_01357"/>
    </source>
</evidence>
<evidence type="ECO:0000256" key="4">
    <source>
        <dbReference type="RuleBase" id="RU003456"/>
    </source>
</evidence>